<name>A0A0J7XKW7_9SPHN</name>
<dbReference type="EMBL" id="JACT01000006">
    <property type="protein sequence ID" value="KMS52322.1"/>
    <property type="molecule type" value="Genomic_DNA"/>
</dbReference>
<protein>
    <submittedName>
        <fullName evidence="2">Iron reductase</fullName>
    </submittedName>
</protein>
<evidence type="ECO:0000313" key="3">
    <source>
        <dbReference type="Proteomes" id="UP000052232"/>
    </source>
</evidence>
<dbReference type="Proteomes" id="UP000052232">
    <property type="component" value="Unassembled WGS sequence"/>
</dbReference>
<evidence type="ECO:0000256" key="1">
    <source>
        <dbReference type="SAM" id="Phobius"/>
    </source>
</evidence>
<evidence type="ECO:0000313" key="2">
    <source>
        <dbReference type="EMBL" id="KMS52322.1"/>
    </source>
</evidence>
<accession>A0A0J7XKW7</accession>
<feature type="transmembrane region" description="Helical" evidence="1">
    <location>
        <begin position="37"/>
        <end position="57"/>
    </location>
</feature>
<reference evidence="2 3" key="1">
    <citation type="journal article" date="2015" name="G3 (Bethesda)">
        <title>Insights into Ongoing Evolution of the Hexachlorocyclohexane Catabolic Pathway from Comparative Genomics of Ten Sphingomonadaceae Strains.</title>
        <authorList>
            <person name="Pearce S.L."/>
            <person name="Oakeshott J.G."/>
            <person name="Pandey G."/>
        </authorList>
    </citation>
    <scope>NUCLEOTIDE SEQUENCE [LARGE SCALE GENOMIC DNA]</scope>
    <source>
        <strain evidence="2 3">LL01</strain>
    </source>
</reference>
<dbReference type="PATRIC" id="fig|1420583.3.peg.4000"/>
<organism evidence="2 3">
    <name type="scientific">Sphingobium cupriresistens LL01</name>
    <dbReference type="NCBI Taxonomy" id="1420583"/>
    <lineage>
        <taxon>Bacteria</taxon>
        <taxon>Pseudomonadati</taxon>
        <taxon>Pseudomonadota</taxon>
        <taxon>Alphaproteobacteria</taxon>
        <taxon>Sphingomonadales</taxon>
        <taxon>Sphingomonadaceae</taxon>
        <taxon>Sphingobium</taxon>
    </lineage>
</organism>
<sequence length="227" mass="24769">MTETEKVTVGALLTALALLVPAFLLHSAPRFPGSLAGGLFGIAAALLFVLLLVYSIVKRQAWVKQRTQRLVSLGGLLSFHVYAGAIGALLGIIHSGHKFQSPIGIALVIAMLTVVVTGFIGRYYLAQVGQELRFQQKELKVLRDRYDVLAAVSADLHGQNIVDPSGLPLDSLLGAIADLEFTITARDVIKATLDRWIVVHIVAAIIMYGLLTMHIWSSIYFGLRWWP</sequence>
<dbReference type="RefSeq" id="WP_024018502.1">
    <property type="nucleotide sequence ID" value="NZ_KQ130437.1"/>
</dbReference>
<gene>
    <name evidence="2" type="ORF">V473_20945</name>
</gene>
<dbReference type="AlphaFoldDB" id="A0A0J7XKW7"/>
<comment type="caution">
    <text evidence="2">The sequence shown here is derived from an EMBL/GenBank/DDBJ whole genome shotgun (WGS) entry which is preliminary data.</text>
</comment>
<keyword evidence="1" id="KW-0812">Transmembrane</keyword>
<feature type="transmembrane region" description="Helical" evidence="1">
    <location>
        <begin position="69"/>
        <end position="93"/>
    </location>
</feature>
<proteinExistence type="predicted"/>
<feature type="transmembrane region" description="Helical" evidence="1">
    <location>
        <begin position="105"/>
        <end position="125"/>
    </location>
</feature>
<keyword evidence="1" id="KW-0472">Membrane</keyword>
<keyword evidence="1" id="KW-1133">Transmembrane helix</keyword>
<feature type="transmembrane region" description="Helical" evidence="1">
    <location>
        <begin position="196"/>
        <end position="221"/>
    </location>
</feature>
<keyword evidence="3" id="KW-1185">Reference proteome</keyword>
<dbReference type="STRING" id="1420583.V473_20945"/>